<evidence type="ECO:0000256" key="1">
    <source>
        <dbReference type="SAM" id="SignalP"/>
    </source>
</evidence>
<reference evidence="2" key="2">
    <citation type="submission" date="2011-02" db="EMBL/GenBank/DDBJ databases">
        <authorList>
            <person name="MacLean D."/>
        </authorList>
    </citation>
    <scope>NUCLEOTIDE SEQUENCE</scope>
</reference>
<dbReference type="AlphaFoldDB" id="F0WG02"/>
<evidence type="ECO:0000313" key="2">
    <source>
        <dbReference type="EMBL" id="CCA20136.1"/>
    </source>
</evidence>
<keyword evidence="1" id="KW-0732">Signal</keyword>
<gene>
    <name evidence="2" type="primary">AlNc14C86G5535</name>
    <name evidence="2" type="ORF">ALNC14_062790</name>
</gene>
<protein>
    <submittedName>
        <fullName evidence="2">Uncharacterized protein AlNc14C86G5535</fullName>
    </submittedName>
</protein>
<sequence length="233" mass="25869">MALLSVAFIAVTWRFFTLRAVQTNITNVCSPSTAFPPVVQGELTWVCININNEFRAVFTPTADKFSVISIRESWNDSRIGGNPEGASVSVSSLGNRTLYKRYAHENVRFPYLTAIISVKQGLVQGVTWDDGCFFCSRDACLPNLYSSITNTSLQLPHQGFSCYTNTSICNDTVSACDLTIYIGWTGTDKDGNYLSSAGLRMSQFQKFSFASYYSSIKTSLSNFWPGGRFQYGE</sequence>
<feature type="chain" id="PRO_5003263434" evidence="1">
    <location>
        <begin position="24"/>
        <end position="233"/>
    </location>
</feature>
<dbReference type="HOGENOM" id="CLU_088785_0_0_1"/>
<proteinExistence type="predicted"/>
<accession>F0WG02</accession>
<dbReference type="EMBL" id="FR824131">
    <property type="protein sequence ID" value="CCA20136.1"/>
    <property type="molecule type" value="Genomic_DNA"/>
</dbReference>
<reference evidence="2" key="1">
    <citation type="journal article" date="2011" name="PLoS Biol.">
        <title>Gene gain and loss during evolution of obligate parasitism in the white rust pathogen of Arabidopsis thaliana.</title>
        <authorList>
            <person name="Kemen E."/>
            <person name="Gardiner A."/>
            <person name="Schultz-Larsen T."/>
            <person name="Kemen A.C."/>
            <person name="Balmuth A.L."/>
            <person name="Robert-Seilaniantz A."/>
            <person name="Bailey K."/>
            <person name="Holub E."/>
            <person name="Studholme D.J."/>
            <person name="Maclean D."/>
            <person name="Jones J.D."/>
        </authorList>
    </citation>
    <scope>NUCLEOTIDE SEQUENCE</scope>
</reference>
<organism evidence="2">
    <name type="scientific">Albugo laibachii Nc14</name>
    <dbReference type="NCBI Taxonomy" id="890382"/>
    <lineage>
        <taxon>Eukaryota</taxon>
        <taxon>Sar</taxon>
        <taxon>Stramenopiles</taxon>
        <taxon>Oomycota</taxon>
        <taxon>Peronosporomycetes</taxon>
        <taxon>Albuginales</taxon>
        <taxon>Albuginaceae</taxon>
        <taxon>Albugo</taxon>
    </lineage>
</organism>
<name>F0WG02_9STRA</name>
<feature type="signal peptide" evidence="1">
    <location>
        <begin position="1"/>
        <end position="23"/>
    </location>
</feature>